<sequence>MVAGSRLIRCGDSEGISIRLPEWPRDDDEVFCPGCGESLGTIGQLRELLVAALSDEPDGFSDNDN</sequence>
<organism evidence="1">
    <name type="scientific">Bosea sp. NBC_00436</name>
    <dbReference type="NCBI Taxonomy" id="2969620"/>
    <lineage>
        <taxon>Bacteria</taxon>
        <taxon>Pseudomonadati</taxon>
        <taxon>Pseudomonadota</taxon>
        <taxon>Alphaproteobacteria</taxon>
        <taxon>Hyphomicrobiales</taxon>
        <taxon>Boseaceae</taxon>
        <taxon>Bosea</taxon>
    </lineage>
</organism>
<evidence type="ECO:0000313" key="1">
    <source>
        <dbReference type="EMBL" id="UZF86955.1"/>
    </source>
</evidence>
<proteinExistence type="predicted"/>
<accession>A0A9E7ZJG4</accession>
<reference evidence="1" key="1">
    <citation type="submission" date="2022-08" db="EMBL/GenBank/DDBJ databases">
        <title>Complete Genome Sequences of 2 Bosea sp. soil isolates.</title>
        <authorList>
            <person name="Alvarez Arevalo M."/>
            <person name="Sterndorff E.B."/>
            <person name="Faurdal D."/>
            <person name="Joergensen T.S."/>
            <person name="Weber T."/>
        </authorList>
    </citation>
    <scope>NUCLEOTIDE SEQUENCE</scope>
    <source>
        <strain evidence="1">NBC_00436</strain>
    </source>
</reference>
<protein>
    <submittedName>
        <fullName evidence="1">Uncharacterized protein</fullName>
    </submittedName>
</protein>
<gene>
    <name evidence="1" type="ORF">NWE54_24900</name>
</gene>
<dbReference type="EMBL" id="CP102774">
    <property type="protein sequence ID" value="UZF86955.1"/>
    <property type="molecule type" value="Genomic_DNA"/>
</dbReference>
<name>A0A9E7ZJG4_9HYPH</name>
<dbReference type="AlphaFoldDB" id="A0A9E7ZJG4"/>